<sequence>MTIARDNEMHQLDVVDKKVILAERPESNFPVGFGYPVGDSGKISLWKLCRTYIQRRQQQVVTAKRTVVPAMPSFDR</sequence>
<dbReference type="AlphaFoldDB" id="A0ABD1DPX4"/>
<organism evidence="1 2">
    <name type="scientific">Culex pipiens pipiens</name>
    <name type="common">Northern house mosquito</name>
    <dbReference type="NCBI Taxonomy" id="38569"/>
    <lineage>
        <taxon>Eukaryota</taxon>
        <taxon>Metazoa</taxon>
        <taxon>Ecdysozoa</taxon>
        <taxon>Arthropoda</taxon>
        <taxon>Hexapoda</taxon>
        <taxon>Insecta</taxon>
        <taxon>Pterygota</taxon>
        <taxon>Neoptera</taxon>
        <taxon>Endopterygota</taxon>
        <taxon>Diptera</taxon>
        <taxon>Nematocera</taxon>
        <taxon>Culicoidea</taxon>
        <taxon>Culicidae</taxon>
        <taxon>Culicinae</taxon>
        <taxon>Culicini</taxon>
        <taxon>Culex</taxon>
        <taxon>Culex</taxon>
    </lineage>
</organism>
<dbReference type="Proteomes" id="UP001562425">
    <property type="component" value="Unassembled WGS sequence"/>
</dbReference>
<comment type="caution">
    <text evidence="1">The sequence shown here is derived from an EMBL/GenBank/DDBJ whole genome shotgun (WGS) entry which is preliminary data.</text>
</comment>
<gene>
    <name evidence="1" type="ORF">pipiens_006520</name>
</gene>
<proteinExistence type="predicted"/>
<evidence type="ECO:0000313" key="1">
    <source>
        <dbReference type="EMBL" id="KAL1401548.1"/>
    </source>
</evidence>
<protein>
    <submittedName>
        <fullName evidence="1">Uncharacterized protein</fullName>
    </submittedName>
</protein>
<evidence type="ECO:0000313" key="2">
    <source>
        <dbReference type="Proteomes" id="UP001562425"/>
    </source>
</evidence>
<accession>A0ABD1DPX4</accession>
<keyword evidence="2" id="KW-1185">Reference proteome</keyword>
<reference evidence="1 2" key="1">
    <citation type="submission" date="2024-05" db="EMBL/GenBank/DDBJ databases">
        <title>Culex pipiens pipiens assembly and annotation.</title>
        <authorList>
            <person name="Alout H."/>
            <person name="Durand T."/>
        </authorList>
    </citation>
    <scope>NUCLEOTIDE SEQUENCE [LARGE SCALE GENOMIC DNA]</scope>
    <source>
        <strain evidence="1">HA-2024</strain>
        <tissue evidence="1">Whole body</tissue>
    </source>
</reference>
<name>A0ABD1DPX4_CULPP</name>
<dbReference type="EMBL" id="JBEHCU010004589">
    <property type="protein sequence ID" value="KAL1401548.1"/>
    <property type="molecule type" value="Genomic_DNA"/>
</dbReference>